<name>A0A5B8G5G7_9RHOB</name>
<dbReference type="RefSeq" id="WP_138577050.1">
    <property type="nucleotide sequence ID" value="NZ_CP040821.1"/>
</dbReference>
<feature type="disulfide bond" description="Redox-active" evidence="4">
    <location>
        <begin position="70"/>
        <end position="74"/>
    </location>
</feature>
<evidence type="ECO:0000256" key="4">
    <source>
        <dbReference type="PIRSR" id="PIRSR603782-2"/>
    </source>
</evidence>
<dbReference type="SUPFAM" id="SSF52833">
    <property type="entry name" value="Thioredoxin-like"/>
    <property type="match status" value="1"/>
</dbReference>
<protein>
    <submittedName>
        <fullName evidence="5">SCO family protein</fullName>
    </submittedName>
</protein>
<feature type="binding site" evidence="3">
    <location>
        <position position="158"/>
    </location>
    <ligand>
        <name>Cu cation</name>
        <dbReference type="ChEBI" id="CHEBI:23378"/>
    </ligand>
</feature>
<keyword evidence="6" id="KW-1185">Reference proteome</keyword>
<dbReference type="Gene3D" id="3.40.30.10">
    <property type="entry name" value="Glutaredoxin"/>
    <property type="match status" value="1"/>
</dbReference>
<keyword evidence="3" id="KW-0479">Metal-binding</keyword>
<feature type="binding site" evidence="3">
    <location>
        <position position="70"/>
    </location>
    <ligand>
        <name>Cu cation</name>
        <dbReference type="ChEBI" id="CHEBI:23378"/>
    </ligand>
</feature>
<dbReference type="FunFam" id="3.40.30.10:FF:000013">
    <property type="entry name" value="Blast:Protein SCO1 homolog, mitochondrial"/>
    <property type="match status" value="1"/>
</dbReference>
<dbReference type="KEGG" id="ppru:FDP22_22110"/>
<dbReference type="PANTHER" id="PTHR12151:SF25">
    <property type="entry name" value="LINALOOL DEHYDRATASE_ISOMERASE DOMAIN-CONTAINING PROTEIN"/>
    <property type="match status" value="1"/>
</dbReference>
<dbReference type="CDD" id="cd02968">
    <property type="entry name" value="SCO"/>
    <property type="match status" value="1"/>
</dbReference>
<dbReference type="InterPro" id="IPR036249">
    <property type="entry name" value="Thioredoxin-like_sf"/>
</dbReference>
<evidence type="ECO:0000256" key="3">
    <source>
        <dbReference type="PIRSR" id="PIRSR603782-1"/>
    </source>
</evidence>
<geneLocation type="plasmid" evidence="6">
    <name>pd4m1c</name>
</geneLocation>
<feature type="binding site" evidence="3">
    <location>
        <position position="74"/>
    </location>
    <ligand>
        <name>Cu cation</name>
        <dbReference type="ChEBI" id="CHEBI:23378"/>
    </ligand>
</feature>
<evidence type="ECO:0000313" key="5">
    <source>
        <dbReference type="EMBL" id="QDL94572.1"/>
    </source>
</evidence>
<organism evidence="5 6">
    <name type="scientific">Paroceanicella profunda</name>
    <dbReference type="NCBI Taxonomy" id="2579971"/>
    <lineage>
        <taxon>Bacteria</taxon>
        <taxon>Pseudomonadati</taxon>
        <taxon>Pseudomonadota</taxon>
        <taxon>Alphaproteobacteria</taxon>
        <taxon>Rhodobacterales</taxon>
        <taxon>Paracoccaceae</taxon>
        <taxon>Paroceanicella</taxon>
    </lineage>
</organism>
<evidence type="ECO:0000313" key="6">
    <source>
        <dbReference type="Proteomes" id="UP000305888"/>
    </source>
</evidence>
<dbReference type="Proteomes" id="UP000305888">
    <property type="component" value="Plasmid pD4M1C"/>
</dbReference>
<evidence type="ECO:0000256" key="1">
    <source>
        <dbReference type="ARBA" id="ARBA00010996"/>
    </source>
</evidence>
<proteinExistence type="inferred from homology"/>
<evidence type="ECO:0000256" key="2">
    <source>
        <dbReference type="ARBA" id="ARBA00023008"/>
    </source>
</evidence>
<dbReference type="AlphaFoldDB" id="A0A5B8G5G7"/>
<sequence length="195" mass="21155">MSRARMALAALTLALAGVAGTLLWVTLRGEDVGTASVGGPFTLTDETGRTVTEADFEGRPTVIFFGFTFCPDVCPTTLYELTLLMQDLGEDADKVNWLFVSVDSARDTPEQLAQYTSAFDSRILGLSGTEAQIAAIAKQYFVYYKRVPLEGGDYTMEHTATVFLMDSGNHLFGTIGYGEAPAMALSKLRRLVRDG</sequence>
<dbReference type="EMBL" id="CP040821">
    <property type="protein sequence ID" value="QDL94572.1"/>
    <property type="molecule type" value="Genomic_DNA"/>
</dbReference>
<accession>A0A5B8G5G7</accession>
<dbReference type="GO" id="GO:0046872">
    <property type="term" value="F:metal ion binding"/>
    <property type="evidence" value="ECO:0007669"/>
    <property type="project" value="UniProtKB-KW"/>
</dbReference>
<comment type="similarity">
    <text evidence="1">Belongs to the SCO1/2 family.</text>
</comment>
<reference evidence="5 6" key="1">
    <citation type="submission" date="2019-06" db="EMBL/GenBank/DDBJ databases">
        <title>Genome sequence of Rhodobacteraceae bacterium D4M1.</title>
        <authorList>
            <person name="Cao J."/>
        </authorList>
    </citation>
    <scope>NUCLEOTIDE SEQUENCE [LARGE SCALE GENOMIC DNA]</scope>
    <source>
        <strain evidence="5 6">D4M1</strain>
        <plasmid evidence="6">pd4m1c</plasmid>
    </source>
</reference>
<gene>
    <name evidence="5" type="ORF">FDP22_22110</name>
</gene>
<keyword evidence="4" id="KW-1015">Disulfide bond</keyword>
<dbReference type="InterPro" id="IPR003782">
    <property type="entry name" value="SCO1/SenC"/>
</dbReference>
<dbReference type="OrthoDB" id="9790194at2"/>
<dbReference type="PANTHER" id="PTHR12151">
    <property type="entry name" value="ELECTRON TRANSPORT PROTIN SCO1/SENC FAMILY MEMBER"/>
    <property type="match status" value="1"/>
</dbReference>
<dbReference type="Pfam" id="PF02630">
    <property type="entry name" value="SCO1-SenC"/>
    <property type="match status" value="1"/>
</dbReference>
<keyword evidence="5" id="KW-0614">Plasmid</keyword>
<keyword evidence="2 3" id="KW-0186">Copper</keyword>